<dbReference type="EMBL" id="MT144010">
    <property type="protein sequence ID" value="QJA46411.1"/>
    <property type="molecule type" value="Genomic_DNA"/>
</dbReference>
<organism evidence="2">
    <name type="scientific">viral metagenome</name>
    <dbReference type="NCBI Taxonomy" id="1070528"/>
    <lineage>
        <taxon>unclassified sequences</taxon>
        <taxon>metagenomes</taxon>
        <taxon>organismal metagenomes</taxon>
    </lineage>
</organism>
<gene>
    <name evidence="2" type="ORF">TM448A00411_0013</name>
    <name evidence="3" type="ORF">TM448B00141_0003</name>
</gene>
<feature type="domain" description="DUF1937" evidence="1">
    <location>
        <begin position="6"/>
        <end position="78"/>
    </location>
</feature>
<proteinExistence type="predicted"/>
<evidence type="ECO:0000313" key="3">
    <source>
        <dbReference type="EMBL" id="QJH93817.1"/>
    </source>
</evidence>
<dbReference type="AlphaFoldDB" id="A0A6H1ZG60"/>
<evidence type="ECO:0000313" key="2">
    <source>
        <dbReference type="EMBL" id="QJA46411.1"/>
    </source>
</evidence>
<name>A0A6H1ZG60_9ZZZZ</name>
<protein>
    <recommendedName>
        <fullName evidence="1">DUF1937 domain-containing protein</fullName>
    </recommendedName>
</protein>
<evidence type="ECO:0000259" key="1">
    <source>
        <dbReference type="Pfam" id="PF09152"/>
    </source>
</evidence>
<accession>A0A6H1ZG60</accession>
<dbReference type="InterPro" id="IPR015235">
    <property type="entry name" value="DUF1937"/>
</dbReference>
<sequence length="83" mass="9453">MKKNPGYCVFNPIGHSHPPSLFLGNGLSHDFWLMQDFSFLDRWADVLLIHIEVSAWKHSKGIVLEMGRFTGQIRPVFNNGEIG</sequence>
<reference evidence="2" key="1">
    <citation type="submission" date="2020-03" db="EMBL/GenBank/DDBJ databases">
        <title>The deep terrestrial virosphere.</title>
        <authorList>
            <person name="Holmfeldt K."/>
            <person name="Nilsson E."/>
            <person name="Simone D."/>
            <person name="Lopez-Fernandez M."/>
            <person name="Wu X."/>
            <person name="de Brujin I."/>
            <person name="Lundin D."/>
            <person name="Andersson A."/>
            <person name="Bertilsson S."/>
            <person name="Dopson M."/>
        </authorList>
    </citation>
    <scope>NUCLEOTIDE SEQUENCE</scope>
    <source>
        <strain evidence="2">TM448A00411</strain>
        <strain evidence="3">TM448B00141</strain>
    </source>
</reference>
<dbReference type="SUPFAM" id="SSF52309">
    <property type="entry name" value="N-(deoxy)ribosyltransferase-like"/>
    <property type="match status" value="1"/>
</dbReference>
<dbReference type="EMBL" id="MT144592">
    <property type="protein sequence ID" value="QJH93817.1"/>
    <property type="molecule type" value="Genomic_DNA"/>
</dbReference>
<dbReference type="Pfam" id="PF09152">
    <property type="entry name" value="DUF1937"/>
    <property type="match status" value="1"/>
</dbReference>
<dbReference type="Gene3D" id="3.40.50.10400">
    <property type="entry name" value="Hypothetical protein PA1492"/>
    <property type="match status" value="1"/>
</dbReference>